<gene>
    <name evidence="3" type="ORF">OG863_37880</name>
</gene>
<accession>A0ABZ1FS34</accession>
<feature type="domain" description="Zinc finger CGNR" evidence="2">
    <location>
        <begin position="144"/>
        <end position="187"/>
    </location>
</feature>
<dbReference type="InterPro" id="IPR010852">
    <property type="entry name" value="ABATE"/>
</dbReference>
<name>A0ABZ1FS34_9ACTN</name>
<dbReference type="Pfam" id="PF11706">
    <property type="entry name" value="zf-CGNR"/>
    <property type="match status" value="1"/>
</dbReference>
<dbReference type="InterPro" id="IPR023286">
    <property type="entry name" value="ABATE_dom_sf"/>
</dbReference>
<dbReference type="RefSeq" id="WP_326622850.1">
    <property type="nucleotide sequence ID" value="NZ_CP109106.1"/>
</dbReference>
<protein>
    <submittedName>
        <fullName evidence="3">CGNR zinc finger domain-containing protein</fullName>
    </submittedName>
</protein>
<dbReference type="SUPFAM" id="SSF160904">
    <property type="entry name" value="Jann2411-like"/>
    <property type="match status" value="1"/>
</dbReference>
<organism evidence="3 4">
    <name type="scientific">Streptomyces decoyicus</name>
    <dbReference type="NCBI Taxonomy" id="249567"/>
    <lineage>
        <taxon>Bacteria</taxon>
        <taxon>Bacillati</taxon>
        <taxon>Actinomycetota</taxon>
        <taxon>Actinomycetes</taxon>
        <taxon>Kitasatosporales</taxon>
        <taxon>Streptomycetaceae</taxon>
        <taxon>Streptomyces</taxon>
    </lineage>
</organism>
<dbReference type="Gene3D" id="1.10.3300.10">
    <property type="entry name" value="Jann2411-like domain"/>
    <property type="match status" value="1"/>
</dbReference>
<dbReference type="PANTHER" id="PTHR35525:SF3">
    <property type="entry name" value="BLL6575 PROTEIN"/>
    <property type="match status" value="1"/>
</dbReference>
<dbReference type="InterPro" id="IPR021005">
    <property type="entry name" value="Znf_CGNR"/>
</dbReference>
<reference evidence="3 4" key="1">
    <citation type="submission" date="2022-10" db="EMBL/GenBank/DDBJ databases">
        <title>The complete genomes of actinobacterial strains from the NBC collection.</title>
        <authorList>
            <person name="Joergensen T.S."/>
            <person name="Alvarez Arevalo M."/>
            <person name="Sterndorff E.B."/>
            <person name="Faurdal D."/>
            <person name="Vuksanovic O."/>
            <person name="Mourched A.-S."/>
            <person name="Charusanti P."/>
            <person name="Shaw S."/>
            <person name="Blin K."/>
            <person name="Weber T."/>
        </authorList>
    </citation>
    <scope>NUCLEOTIDE SEQUENCE [LARGE SCALE GENOMIC DNA]</scope>
    <source>
        <strain evidence="3 4">NBC 01774</strain>
    </source>
</reference>
<feature type="region of interest" description="Disordered" evidence="1">
    <location>
        <begin position="1"/>
        <end position="22"/>
    </location>
</feature>
<sequence>MTRQSETELEAQLAARGWPGRPLTDEPLAADVLNTRWLAGTDAYDLLEEDALTLAWLDKHGLDAGAAAADVRRHLREARCALAAAVADPSDTAALNRILDHGRIRLSLDAEGTVETPEVADPARYAAWMCARDLTRVMSEAPGRVRKCANPPCVLHFVDTSRKGERRWCSMAVCGNRAKAQRHRTRHHGAT</sequence>
<dbReference type="EMBL" id="CP109106">
    <property type="protein sequence ID" value="WSB73254.1"/>
    <property type="molecule type" value="Genomic_DNA"/>
</dbReference>
<evidence type="ECO:0000313" key="4">
    <source>
        <dbReference type="Proteomes" id="UP001344251"/>
    </source>
</evidence>
<keyword evidence="4" id="KW-1185">Reference proteome</keyword>
<dbReference type="Proteomes" id="UP001344251">
    <property type="component" value="Chromosome"/>
</dbReference>
<proteinExistence type="predicted"/>
<dbReference type="Pfam" id="PF07336">
    <property type="entry name" value="ABATE"/>
    <property type="match status" value="1"/>
</dbReference>
<evidence type="ECO:0000259" key="2">
    <source>
        <dbReference type="Pfam" id="PF11706"/>
    </source>
</evidence>
<dbReference type="PANTHER" id="PTHR35525">
    <property type="entry name" value="BLL6575 PROTEIN"/>
    <property type="match status" value="1"/>
</dbReference>
<evidence type="ECO:0000313" key="3">
    <source>
        <dbReference type="EMBL" id="WSB73254.1"/>
    </source>
</evidence>
<evidence type="ECO:0000256" key="1">
    <source>
        <dbReference type="SAM" id="MobiDB-lite"/>
    </source>
</evidence>